<evidence type="ECO:0000256" key="6">
    <source>
        <dbReference type="ARBA" id="ARBA00022603"/>
    </source>
</evidence>
<dbReference type="OrthoDB" id="413520at2759"/>
<evidence type="ECO:0000256" key="8">
    <source>
        <dbReference type="ARBA" id="ARBA00023242"/>
    </source>
</evidence>
<comment type="subcellular location">
    <subcellularLocation>
        <location evidence="2">Cytoplasm</location>
    </subcellularLocation>
    <subcellularLocation>
        <location evidence="1">Nucleus</location>
    </subcellularLocation>
</comment>
<comment type="caution">
    <text evidence="10">The sequence shown here is derived from an EMBL/GenBank/DDBJ whole genome shotgun (WGS) entry which is preliminary data.</text>
</comment>
<evidence type="ECO:0000256" key="2">
    <source>
        <dbReference type="ARBA" id="ARBA00004496"/>
    </source>
</evidence>
<evidence type="ECO:0000313" key="11">
    <source>
        <dbReference type="Proteomes" id="UP000031036"/>
    </source>
</evidence>
<keyword evidence="5" id="KW-0963">Cytoplasm</keyword>
<proteinExistence type="predicted"/>
<dbReference type="PANTHER" id="PTHR13539:SF3">
    <property type="entry name" value="CALMODULIN-LYSINE N-METHYLTRANSFERASE"/>
    <property type="match status" value="1"/>
</dbReference>
<dbReference type="Proteomes" id="UP000031036">
    <property type="component" value="Unassembled WGS sequence"/>
</dbReference>
<dbReference type="GO" id="GO:0005634">
    <property type="term" value="C:nucleus"/>
    <property type="evidence" value="ECO:0007669"/>
    <property type="project" value="UniProtKB-SubCell"/>
</dbReference>
<dbReference type="CDD" id="cd02440">
    <property type="entry name" value="AdoMet_MTases"/>
    <property type="match status" value="1"/>
</dbReference>
<dbReference type="GO" id="GO:0018025">
    <property type="term" value="F:calmodulin-lysine N-methyltransferase activity"/>
    <property type="evidence" value="ECO:0007669"/>
    <property type="project" value="UniProtKB-EC"/>
</dbReference>
<gene>
    <name evidence="10" type="primary">Camkmt</name>
    <name evidence="10" type="ORF">Tcan_17066</name>
</gene>
<keyword evidence="7 10" id="KW-0808">Transferase</keyword>
<keyword evidence="11" id="KW-1185">Reference proteome</keyword>
<evidence type="ECO:0000256" key="1">
    <source>
        <dbReference type="ARBA" id="ARBA00004123"/>
    </source>
</evidence>
<dbReference type="GO" id="GO:0032259">
    <property type="term" value="P:methylation"/>
    <property type="evidence" value="ECO:0007669"/>
    <property type="project" value="UniProtKB-KW"/>
</dbReference>
<dbReference type="GO" id="GO:0005737">
    <property type="term" value="C:cytoplasm"/>
    <property type="evidence" value="ECO:0007669"/>
    <property type="project" value="UniProtKB-SubCell"/>
</dbReference>
<evidence type="ECO:0000256" key="9">
    <source>
        <dbReference type="SAM" id="MobiDB-lite"/>
    </source>
</evidence>
<keyword evidence="8" id="KW-0539">Nucleus</keyword>
<dbReference type="PANTHER" id="PTHR13539">
    <property type="entry name" value="CALMODULIN-LYSINE N-METHYLTRANSFERASE"/>
    <property type="match status" value="1"/>
</dbReference>
<evidence type="ECO:0000256" key="4">
    <source>
        <dbReference type="ARBA" id="ARBA00020594"/>
    </source>
</evidence>
<organism evidence="10 11">
    <name type="scientific">Toxocara canis</name>
    <name type="common">Canine roundworm</name>
    <dbReference type="NCBI Taxonomy" id="6265"/>
    <lineage>
        <taxon>Eukaryota</taxon>
        <taxon>Metazoa</taxon>
        <taxon>Ecdysozoa</taxon>
        <taxon>Nematoda</taxon>
        <taxon>Chromadorea</taxon>
        <taxon>Rhabditida</taxon>
        <taxon>Spirurina</taxon>
        <taxon>Ascaridomorpha</taxon>
        <taxon>Ascaridoidea</taxon>
        <taxon>Toxocaridae</taxon>
        <taxon>Toxocara</taxon>
    </lineage>
</organism>
<dbReference type="Gene3D" id="3.40.50.150">
    <property type="entry name" value="Vaccinia Virus protein VP39"/>
    <property type="match status" value="1"/>
</dbReference>
<dbReference type="STRING" id="6265.A0A0B2VX71"/>
<sequence length="366" mass="41608">MVKANESYSRRVWIESSNYETLSIEVGNLLSGRSFKLSFRKKHSEMQDDAVLNPQEEQPTPTDGEEQPENDDKKELCAPPANSLAVTPPSSARRRWMLLSNKIVTKARKAQEQPQEREDPDGFKSFGFFALAAFGERSPTGCWYQLISPTKDVRLQLHFLADKRIALKDLVGYDNTGNVRLWPSEECLAEYLLLNEEICRDKRVLELGAGMTGLAGLMALTAGAKTIYLTDGNERSVENLQMIVEKNSLNLGVKCAILEWAGERLSEKFDLVICADCLFFTNSHEALLGCIHAHLVDGGTAYLMAPSRRGTAMQFLNQIYEERERWKSVQVVFHFQREIERRIKLFEGQDIYEPDVHTPILFILQK</sequence>
<dbReference type="InterPro" id="IPR019410">
    <property type="entry name" value="Methyltransf_16"/>
</dbReference>
<name>A0A0B2VX71_TOXCA</name>
<feature type="region of interest" description="Disordered" evidence="9">
    <location>
        <begin position="45"/>
        <end position="89"/>
    </location>
</feature>
<dbReference type="InterPro" id="IPR025800">
    <property type="entry name" value="CaM-Lys-N-MeTrfase"/>
</dbReference>
<accession>A0A0B2VX71</accession>
<keyword evidence="6 10" id="KW-0489">Methyltransferase</keyword>
<dbReference type="EMBL" id="JPKZ01000758">
    <property type="protein sequence ID" value="KHN85565.1"/>
    <property type="molecule type" value="Genomic_DNA"/>
</dbReference>
<evidence type="ECO:0000256" key="7">
    <source>
        <dbReference type="ARBA" id="ARBA00022679"/>
    </source>
</evidence>
<dbReference type="SUPFAM" id="SSF53335">
    <property type="entry name" value="S-adenosyl-L-methionine-dependent methyltransferases"/>
    <property type="match status" value="1"/>
</dbReference>
<reference evidence="10 11" key="1">
    <citation type="submission" date="2014-11" db="EMBL/GenBank/DDBJ databases">
        <title>Genetic blueprint of the zoonotic pathogen Toxocara canis.</title>
        <authorList>
            <person name="Zhu X.-Q."/>
            <person name="Korhonen P.K."/>
            <person name="Cai H."/>
            <person name="Young N.D."/>
            <person name="Nejsum P."/>
            <person name="von Samson-Himmelstjerna G."/>
            <person name="Boag P.R."/>
            <person name="Tan P."/>
            <person name="Li Q."/>
            <person name="Min J."/>
            <person name="Yang Y."/>
            <person name="Wang X."/>
            <person name="Fang X."/>
            <person name="Hall R.S."/>
            <person name="Hofmann A."/>
            <person name="Sternberg P.W."/>
            <person name="Jex A.R."/>
            <person name="Gasser R.B."/>
        </authorList>
    </citation>
    <scope>NUCLEOTIDE SEQUENCE [LARGE SCALE GENOMIC DNA]</scope>
    <source>
        <strain evidence="10">PN_DK_2014</strain>
    </source>
</reference>
<dbReference type="OMA" id="FTNSHEA"/>
<dbReference type="AlphaFoldDB" id="A0A0B2VX71"/>
<dbReference type="Pfam" id="PF10294">
    <property type="entry name" value="Methyltransf_16"/>
    <property type="match status" value="1"/>
</dbReference>
<protein>
    <recommendedName>
        <fullName evidence="4">Calmodulin-lysine N-methyltransferase</fullName>
        <ecNumber evidence="3">2.1.1.60</ecNumber>
    </recommendedName>
</protein>
<evidence type="ECO:0000256" key="3">
    <source>
        <dbReference type="ARBA" id="ARBA00011914"/>
    </source>
</evidence>
<evidence type="ECO:0000313" key="10">
    <source>
        <dbReference type="EMBL" id="KHN85565.1"/>
    </source>
</evidence>
<evidence type="ECO:0000256" key="5">
    <source>
        <dbReference type="ARBA" id="ARBA00022490"/>
    </source>
</evidence>
<dbReference type="EC" id="2.1.1.60" evidence="3"/>
<dbReference type="InterPro" id="IPR029063">
    <property type="entry name" value="SAM-dependent_MTases_sf"/>
</dbReference>